<proteinExistence type="predicted"/>
<accession>A0AAU7UMY9</accession>
<dbReference type="Gene3D" id="3.30.720.110">
    <property type="match status" value="1"/>
</dbReference>
<evidence type="ECO:0000313" key="1">
    <source>
        <dbReference type="EMBL" id="XBV89164.1"/>
    </source>
</evidence>
<dbReference type="RefSeq" id="WP_350270087.1">
    <property type="nucleotide sequence ID" value="NZ_CP158281.1"/>
</dbReference>
<reference evidence="1" key="1">
    <citation type="submission" date="2024-06" db="EMBL/GenBank/DDBJ databases">
        <title>Brevibacterium koreense sp. nov., isolated from jogae-jeotgal, a Korean fermented seafood.</title>
        <authorList>
            <person name="Whon T.W."/>
            <person name="Nam S."/>
            <person name="Kim Y."/>
        </authorList>
    </citation>
    <scope>NUCLEOTIDE SEQUENCE</scope>
    <source>
        <strain evidence="1">CBA3109</strain>
    </source>
</reference>
<gene>
    <name evidence="1" type="ORF">AAFP32_00075</name>
</gene>
<evidence type="ECO:0008006" key="2">
    <source>
        <dbReference type="Google" id="ProtNLM"/>
    </source>
</evidence>
<dbReference type="AlphaFoldDB" id="A0AAU7UMY9"/>
<protein>
    <recommendedName>
        <fullName evidence="2">RNA-binding protein</fullName>
    </recommendedName>
</protein>
<dbReference type="KEGG" id="bkr:AAFP32_00075"/>
<dbReference type="EMBL" id="CP158281">
    <property type="protein sequence ID" value="XBV89164.1"/>
    <property type="molecule type" value="Genomic_DNA"/>
</dbReference>
<name>A0AAU7UMY9_9MICO</name>
<sequence>MCALRILVLEGADAQVESLAEVALQFAVEIARAPAPSPFGLTFTFVDPEGYAVTVRDAS</sequence>
<organism evidence="1">
    <name type="scientific">Brevibacterium koreense</name>
    <dbReference type="NCBI Taxonomy" id="3140787"/>
    <lineage>
        <taxon>Bacteria</taxon>
        <taxon>Bacillati</taxon>
        <taxon>Actinomycetota</taxon>
        <taxon>Actinomycetes</taxon>
        <taxon>Micrococcales</taxon>
        <taxon>Brevibacteriaceae</taxon>
        <taxon>Brevibacterium</taxon>
    </lineage>
</organism>